<dbReference type="InterPro" id="IPR001841">
    <property type="entry name" value="Znf_RING"/>
</dbReference>
<feature type="compositionally biased region" description="Low complexity" evidence="2">
    <location>
        <begin position="409"/>
        <end position="427"/>
    </location>
</feature>
<dbReference type="OrthoDB" id="507349at2759"/>
<dbReference type="PROSITE" id="PS50908">
    <property type="entry name" value="RWD"/>
    <property type="match status" value="1"/>
</dbReference>
<dbReference type="Pfam" id="PF07714">
    <property type="entry name" value="PK_Tyr_Ser-Thr"/>
    <property type="match status" value="1"/>
</dbReference>
<dbReference type="SUPFAM" id="SSF55781">
    <property type="entry name" value="GAF domain-like"/>
    <property type="match status" value="1"/>
</dbReference>
<dbReference type="AlphaFoldDB" id="A0A2P6VGA4"/>
<feature type="binding site" evidence="1">
    <location>
        <position position="484"/>
    </location>
    <ligand>
        <name>ATP</name>
        <dbReference type="ChEBI" id="CHEBI:30616"/>
    </ligand>
</feature>
<evidence type="ECO:0000259" key="3">
    <source>
        <dbReference type="PROSITE" id="PS50011"/>
    </source>
</evidence>
<dbReference type="Gene3D" id="3.30.40.10">
    <property type="entry name" value="Zinc/RING finger domain, C3HC4 (zinc finger)"/>
    <property type="match status" value="1"/>
</dbReference>
<dbReference type="PANTHER" id="PTHR44329:SF214">
    <property type="entry name" value="PROTEIN KINASE DOMAIN-CONTAINING PROTEIN"/>
    <property type="match status" value="1"/>
</dbReference>
<dbReference type="EMBL" id="LHPF02000008">
    <property type="protein sequence ID" value="PSC73115.1"/>
    <property type="molecule type" value="Genomic_DNA"/>
</dbReference>
<organism evidence="5 6">
    <name type="scientific">Micractinium conductrix</name>
    <dbReference type="NCBI Taxonomy" id="554055"/>
    <lineage>
        <taxon>Eukaryota</taxon>
        <taxon>Viridiplantae</taxon>
        <taxon>Chlorophyta</taxon>
        <taxon>core chlorophytes</taxon>
        <taxon>Trebouxiophyceae</taxon>
        <taxon>Chlorellales</taxon>
        <taxon>Chlorellaceae</taxon>
        <taxon>Chlorella clade</taxon>
        <taxon>Micractinium</taxon>
    </lineage>
</organism>
<dbReference type="GO" id="GO:0004674">
    <property type="term" value="F:protein serine/threonine kinase activity"/>
    <property type="evidence" value="ECO:0007669"/>
    <property type="project" value="TreeGrafter"/>
</dbReference>
<evidence type="ECO:0000313" key="6">
    <source>
        <dbReference type="Proteomes" id="UP000239649"/>
    </source>
</evidence>
<dbReference type="Gene3D" id="3.30.450.40">
    <property type="match status" value="1"/>
</dbReference>
<reference evidence="5 6" key="1">
    <citation type="journal article" date="2018" name="Plant J.">
        <title>Genome sequences of Chlorella sorokiniana UTEX 1602 and Micractinium conductrix SAG 241.80: implications to maltose excretion by a green alga.</title>
        <authorList>
            <person name="Arriola M.B."/>
            <person name="Velmurugan N."/>
            <person name="Zhang Y."/>
            <person name="Plunkett M.H."/>
            <person name="Hondzo H."/>
            <person name="Barney B.M."/>
        </authorList>
    </citation>
    <scope>NUCLEOTIDE SEQUENCE [LARGE SCALE GENOMIC DNA]</scope>
    <source>
        <strain evidence="5 6">SAG 241.80</strain>
    </source>
</reference>
<feature type="domain" description="Protein kinase" evidence="3">
    <location>
        <begin position="457"/>
        <end position="731"/>
    </location>
</feature>
<comment type="caution">
    <text evidence="5">The sequence shown here is derived from an EMBL/GenBank/DDBJ whole genome shotgun (WGS) entry which is preliminary data.</text>
</comment>
<keyword evidence="1" id="KW-0547">Nucleotide-binding</keyword>
<dbReference type="CDD" id="cd16448">
    <property type="entry name" value="RING-H2"/>
    <property type="match status" value="1"/>
</dbReference>
<dbReference type="InterPro" id="IPR001245">
    <property type="entry name" value="Ser-Thr/Tyr_kinase_cat_dom"/>
</dbReference>
<dbReference type="InterPro" id="IPR016135">
    <property type="entry name" value="UBQ-conjugating_enzyme/RWD"/>
</dbReference>
<dbReference type="GO" id="GO:0005524">
    <property type="term" value="F:ATP binding"/>
    <property type="evidence" value="ECO:0007669"/>
    <property type="project" value="UniProtKB-UniRule"/>
</dbReference>
<dbReference type="PROSITE" id="PS00109">
    <property type="entry name" value="PROTEIN_KINASE_TYR"/>
    <property type="match status" value="1"/>
</dbReference>
<dbReference type="SUPFAM" id="SSF56112">
    <property type="entry name" value="Protein kinase-like (PK-like)"/>
    <property type="match status" value="1"/>
</dbReference>
<dbReference type="SMART" id="SM00591">
    <property type="entry name" value="RWD"/>
    <property type="match status" value="1"/>
</dbReference>
<dbReference type="InterPro" id="IPR051681">
    <property type="entry name" value="Ser/Thr_Kinases-Pseudokinases"/>
</dbReference>
<dbReference type="PANTHER" id="PTHR44329">
    <property type="entry name" value="SERINE/THREONINE-PROTEIN KINASE TNNI3K-RELATED"/>
    <property type="match status" value="1"/>
</dbReference>
<evidence type="ECO:0000256" key="1">
    <source>
        <dbReference type="PROSITE-ProRule" id="PRU10141"/>
    </source>
</evidence>
<dbReference type="InterPro" id="IPR006575">
    <property type="entry name" value="RWD_dom"/>
</dbReference>
<evidence type="ECO:0000259" key="4">
    <source>
        <dbReference type="PROSITE" id="PS50908"/>
    </source>
</evidence>
<dbReference type="SUPFAM" id="SSF54495">
    <property type="entry name" value="UBC-like"/>
    <property type="match status" value="1"/>
</dbReference>
<dbReference type="InterPro" id="IPR017441">
    <property type="entry name" value="Protein_kinase_ATP_BS"/>
</dbReference>
<dbReference type="InterPro" id="IPR029016">
    <property type="entry name" value="GAF-like_dom_sf"/>
</dbReference>
<feature type="domain" description="RWD" evidence="4">
    <location>
        <begin position="779"/>
        <end position="894"/>
    </location>
</feature>
<proteinExistence type="predicted"/>
<dbReference type="Pfam" id="PF05773">
    <property type="entry name" value="RWD"/>
    <property type="match status" value="1"/>
</dbReference>
<feature type="region of interest" description="Disordered" evidence="2">
    <location>
        <begin position="27"/>
        <end position="49"/>
    </location>
</feature>
<feature type="region of interest" description="Disordered" evidence="2">
    <location>
        <begin position="409"/>
        <end position="437"/>
    </location>
</feature>
<dbReference type="SMART" id="SM00184">
    <property type="entry name" value="RING"/>
    <property type="match status" value="1"/>
</dbReference>
<sequence>MGCYNSKLLPSAGEAVTACAVSPEHYAPPSESDIKSGKPESVTTVGTVGDDSPVMLFDVRGFEIEQEREGMVRALGMVDTPVDDPRFNAITELMSTVFQTPVALITLITEDRVWFKSKVGPFGASVAREGSWCNYISVPNTPEVLITEDASEDARFAGNPYVAGAPYIKFYAGAPLVGSNGMRYGTLCVVDLKRRSFSAEMYSLLCNFANLVVQELERDVGGMQEVANEAAAVAEGQHRIEAMIAKAQSAVALVDVRSRSWPVLYANDPFAREEGCHSVEEVTSSPGLWNLFEPQEKGLMAELDAAVAAGRPVRASLRSCMSGRTVSVVLRPGSSDQLQPSKVIGIPNWVPSEKAPQVGCHAGALPGALDADSGAVWEGPAPDACGAASPQLASCFWFVEIEGSAAGTPVGSAASQASSAPGAPGTPVEGEEAPRRRASGVLQTFASQPLPEAMEGLEMGPLIGSGSFGKVYRGLWRNQVVAVKVIDCTHVSEAGSSDAAEAAVQEAELSMSLHHPCIVKTYDYVMLHPCTLWMVQQMCNHGTLIEAVDRGWLRRKRSLVAPPDMRTVLRTLREVAQGMAFLHSRDVLHCDLTGNNVLLEAVEPSQDDDRGFRARVGDFGLARAAAGAISTATFGTVSHMSPELMADGLLTKAADVWSFGVMCWELYNGVRAYVGHRMPHIVFLVTSGRGALSLPDGAPAGYDALMQSCLATDHTKRPSFSQLVGSIDALLEAGEEATVAPPPPLAHAGPCKATADMAARQAAMAAPGEQLVLPEDLDFELEALRATYEDVELLQASAAAAAVPPPPPLAVVALPVAPRVDGTAAQYVAARLLLAIPAGYPAEPPAVVLADPRGLGDARRDALAAALAAEAAALAGELSLGHLVETALDLLTRENQPEGRCAFCLEALLPAAAQRHGGGGGAAAVAPILRLPCYHCFHSACFATWWAWEQRRLAQREGQLWDEFKSLAPAKLKDEGIRREGCQAGSGSGGGGGGGGGGAEGTYVLACPACRADVLPSSLAHAQVQLQCATAESWRSAGGRAALRELPPAQQEALAAMQRRHAAACGRLR</sequence>
<dbReference type="InterPro" id="IPR011009">
    <property type="entry name" value="Kinase-like_dom_sf"/>
</dbReference>
<gene>
    <name evidence="5" type="ORF">C2E20_3648</name>
</gene>
<keyword evidence="5" id="KW-0418">Kinase</keyword>
<dbReference type="PROSITE" id="PS00107">
    <property type="entry name" value="PROTEIN_KINASE_ATP"/>
    <property type="match status" value="1"/>
</dbReference>
<keyword evidence="1" id="KW-0067">ATP-binding</keyword>
<protein>
    <submittedName>
        <fullName evidence="5">Kinase</fullName>
    </submittedName>
</protein>
<accession>A0A2P6VGA4</accession>
<keyword evidence="5" id="KW-0808">Transferase</keyword>
<dbReference type="InterPro" id="IPR013083">
    <property type="entry name" value="Znf_RING/FYVE/PHD"/>
</dbReference>
<evidence type="ECO:0000313" key="5">
    <source>
        <dbReference type="EMBL" id="PSC73115.1"/>
    </source>
</evidence>
<dbReference type="Gene3D" id="3.10.110.10">
    <property type="entry name" value="Ubiquitin Conjugating Enzyme"/>
    <property type="match status" value="1"/>
</dbReference>
<dbReference type="Gene3D" id="1.10.510.10">
    <property type="entry name" value="Transferase(Phosphotransferase) domain 1"/>
    <property type="match status" value="1"/>
</dbReference>
<dbReference type="STRING" id="554055.A0A2P6VGA4"/>
<name>A0A2P6VGA4_9CHLO</name>
<dbReference type="InterPro" id="IPR008266">
    <property type="entry name" value="Tyr_kinase_AS"/>
</dbReference>
<keyword evidence="6" id="KW-1185">Reference proteome</keyword>
<dbReference type="SUPFAM" id="SSF57850">
    <property type="entry name" value="RING/U-box"/>
    <property type="match status" value="1"/>
</dbReference>
<dbReference type="PROSITE" id="PS50011">
    <property type="entry name" value="PROTEIN_KINASE_DOM"/>
    <property type="match status" value="1"/>
</dbReference>
<dbReference type="InterPro" id="IPR000719">
    <property type="entry name" value="Prot_kinase_dom"/>
</dbReference>
<dbReference type="Proteomes" id="UP000239649">
    <property type="component" value="Unassembled WGS sequence"/>
</dbReference>
<dbReference type="Gene3D" id="3.30.200.20">
    <property type="entry name" value="Phosphorylase Kinase, domain 1"/>
    <property type="match status" value="1"/>
</dbReference>
<evidence type="ECO:0000256" key="2">
    <source>
        <dbReference type="SAM" id="MobiDB-lite"/>
    </source>
</evidence>